<evidence type="ECO:0000313" key="3">
    <source>
        <dbReference type="WBParaSite" id="PTRK_0001401300.1"/>
    </source>
</evidence>
<protein>
    <submittedName>
        <fullName evidence="3">Peptidase M23</fullName>
    </submittedName>
</protein>
<accession>A0A0N4ZYZ8</accession>
<sequence>MAYQRYPVYQLLKGTIIFNETMEQQKNEIIWSRESKYHSEYGKISRIFKNNTYFEREQSPLSRYVSFLILGSVIIFIVVLVAHHFATIPTIRKIDKRKDDIVKKMETSYALMSQSYGFDNEMGMPHFGRVKKKSLTDIFRQFRL</sequence>
<organism evidence="2 3">
    <name type="scientific">Parastrongyloides trichosuri</name>
    <name type="common">Possum-specific nematode worm</name>
    <dbReference type="NCBI Taxonomy" id="131310"/>
    <lineage>
        <taxon>Eukaryota</taxon>
        <taxon>Metazoa</taxon>
        <taxon>Ecdysozoa</taxon>
        <taxon>Nematoda</taxon>
        <taxon>Chromadorea</taxon>
        <taxon>Rhabditida</taxon>
        <taxon>Tylenchina</taxon>
        <taxon>Panagrolaimomorpha</taxon>
        <taxon>Strongyloidoidea</taxon>
        <taxon>Strongyloididae</taxon>
        <taxon>Parastrongyloides</taxon>
    </lineage>
</organism>
<dbReference type="WBParaSite" id="PTRK_0001401300.1">
    <property type="protein sequence ID" value="PTRK_0001401300.1"/>
    <property type="gene ID" value="PTRK_0001401300"/>
</dbReference>
<reference evidence="3" key="1">
    <citation type="submission" date="2017-02" db="UniProtKB">
        <authorList>
            <consortium name="WormBaseParasite"/>
        </authorList>
    </citation>
    <scope>IDENTIFICATION</scope>
</reference>
<dbReference type="AlphaFoldDB" id="A0A0N4ZYZ8"/>
<feature type="transmembrane region" description="Helical" evidence="1">
    <location>
        <begin position="64"/>
        <end position="88"/>
    </location>
</feature>
<keyword evidence="2" id="KW-1185">Reference proteome</keyword>
<proteinExistence type="predicted"/>
<keyword evidence="1" id="KW-0812">Transmembrane</keyword>
<name>A0A0N4ZYZ8_PARTI</name>
<dbReference type="Proteomes" id="UP000038045">
    <property type="component" value="Unplaced"/>
</dbReference>
<evidence type="ECO:0000313" key="2">
    <source>
        <dbReference type="Proteomes" id="UP000038045"/>
    </source>
</evidence>
<keyword evidence="1" id="KW-1133">Transmembrane helix</keyword>
<evidence type="ECO:0000256" key="1">
    <source>
        <dbReference type="SAM" id="Phobius"/>
    </source>
</evidence>
<keyword evidence="1" id="KW-0472">Membrane</keyword>